<evidence type="ECO:0000313" key="1">
    <source>
        <dbReference type="EMBL" id="PRY34235.1"/>
    </source>
</evidence>
<proteinExistence type="predicted"/>
<keyword evidence="2" id="KW-1185">Reference proteome</keyword>
<sequence>MAMLRKLAVLATAAAAARKYAQKNPEKVSRLADQAGTFLDRRTKGRYHQQIDGAVRKAKSASRPAGY</sequence>
<dbReference type="EMBL" id="PVTF01000017">
    <property type="protein sequence ID" value="PRY34235.1"/>
    <property type="molecule type" value="Genomic_DNA"/>
</dbReference>
<name>A0A2T0SLF9_9PSEU</name>
<comment type="caution">
    <text evidence="1">The sequence shown here is derived from an EMBL/GenBank/DDBJ whole genome shotgun (WGS) entry which is preliminary data.</text>
</comment>
<protein>
    <submittedName>
        <fullName evidence="1">Antitoxin protein of toxin-antitoxin system</fullName>
    </submittedName>
</protein>
<accession>A0A2T0SLF9</accession>
<gene>
    <name evidence="1" type="ORF">CLV43_1178</name>
</gene>
<reference evidence="1 2" key="1">
    <citation type="submission" date="2018-03" db="EMBL/GenBank/DDBJ databases">
        <title>Genomic Encyclopedia of Archaeal and Bacterial Type Strains, Phase II (KMG-II): from individual species to whole genera.</title>
        <authorList>
            <person name="Goeker M."/>
        </authorList>
    </citation>
    <scope>NUCLEOTIDE SEQUENCE [LARGE SCALE GENOMIC DNA]</scope>
    <source>
        <strain evidence="1 2">DSM 44720</strain>
    </source>
</reference>
<dbReference type="Proteomes" id="UP000239494">
    <property type="component" value="Unassembled WGS sequence"/>
</dbReference>
<dbReference type="RefSeq" id="WP_106194920.1">
    <property type="nucleotide sequence ID" value="NZ_PVTF01000017.1"/>
</dbReference>
<evidence type="ECO:0000313" key="2">
    <source>
        <dbReference type="Proteomes" id="UP000239494"/>
    </source>
</evidence>
<organism evidence="1 2">
    <name type="scientific">Umezawaea tangerina</name>
    <dbReference type="NCBI Taxonomy" id="84725"/>
    <lineage>
        <taxon>Bacteria</taxon>
        <taxon>Bacillati</taxon>
        <taxon>Actinomycetota</taxon>
        <taxon>Actinomycetes</taxon>
        <taxon>Pseudonocardiales</taxon>
        <taxon>Pseudonocardiaceae</taxon>
        <taxon>Umezawaea</taxon>
    </lineage>
</organism>
<dbReference type="OrthoDB" id="5125103at2"/>
<dbReference type="Pfam" id="PF14013">
    <property type="entry name" value="MT0933_antitox"/>
    <property type="match status" value="1"/>
</dbReference>
<dbReference type="InterPro" id="IPR028037">
    <property type="entry name" value="Antitoxin_Rv0909/MT0933"/>
</dbReference>
<dbReference type="AlphaFoldDB" id="A0A2T0SLF9"/>